<dbReference type="InterPro" id="IPR052537">
    <property type="entry name" value="Extradiol_RC_dioxygenase"/>
</dbReference>
<dbReference type="AlphaFoldDB" id="Q1YJJ2"/>
<feature type="domain" description="VOC" evidence="1">
    <location>
        <begin position="154"/>
        <end position="277"/>
    </location>
</feature>
<dbReference type="Proteomes" id="UP000000321">
    <property type="component" value="Unassembled WGS sequence"/>
</dbReference>
<organism evidence="2 3">
    <name type="scientific">Aurantimonas manganoxydans (strain ATCC BAA-1229 / DSM 21871 / SI85-9A1)</name>
    <dbReference type="NCBI Taxonomy" id="287752"/>
    <lineage>
        <taxon>Bacteria</taxon>
        <taxon>Pseudomonadati</taxon>
        <taxon>Pseudomonadota</taxon>
        <taxon>Alphaproteobacteria</taxon>
        <taxon>Hyphomicrobiales</taxon>
        <taxon>Aurantimonadaceae</taxon>
        <taxon>Aurantimonas</taxon>
    </lineage>
</organism>
<dbReference type="InterPro" id="IPR004360">
    <property type="entry name" value="Glyas_Fos-R_dOase_dom"/>
</dbReference>
<evidence type="ECO:0000259" key="1">
    <source>
        <dbReference type="PROSITE" id="PS51819"/>
    </source>
</evidence>
<dbReference type="BioCyc" id="AURANTIMONAS:SI859A1_01007-MONOMER"/>
<dbReference type="RefSeq" id="WP_009208870.1">
    <property type="nucleotide sequence ID" value="NZ_BBWP01000022.1"/>
</dbReference>
<evidence type="ECO:0000313" key="3">
    <source>
        <dbReference type="Proteomes" id="UP000000321"/>
    </source>
</evidence>
<name>Q1YJJ2_AURMS</name>
<dbReference type="OrthoDB" id="9785698at2"/>
<keyword evidence="2" id="KW-0456">Lyase</keyword>
<dbReference type="InterPro" id="IPR037523">
    <property type="entry name" value="VOC_core"/>
</dbReference>
<dbReference type="CDD" id="cd08347">
    <property type="entry name" value="PcpA_C_like"/>
    <property type="match status" value="1"/>
</dbReference>
<dbReference type="PANTHER" id="PTHR36110:SF4">
    <property type="entry name" value="RING-CLEAVING DIOXYGENASE MHQA-RELATED"/>
    <property type="match status" value="1"/>
</dbReference>
<feature type="domain" description="VOC" evidence="1">
    <location>
        <begin position="7"/>
        <end position="132"/>
    </location>
</feature>
<accession>Q1YJJ2</accession>
<dbReference type="GO" id="GO:0016829">
    <property type="term" value="F:lyase activity"/>
    <property type="evidence" value="ECO:0007669"/>
    <property type="project" value="UniProtKB-KW"/>
</dbReference>
<dbReference type="SUPFAM" id="SSF54593">
    <property type="entry name" value="Glyoxalase/Bleomycin resistance protein/Dihydroxybiphenyl dioxygenase"/>
    <property type="match status" value="1"/>
</dbReference>
<proteinExistence type="predicted"/>
<keyword evidence="3" id="KW-1185">Reference proteome</keyword>
<comment type="caution">
    <text evidence="2">The sequence shown here is derived from an EMBL/GenBank/DDBJ whole genome shotgun (WGS) entry which is preliminary data.</text>
</comment>
<evidence type="ECO:0000313" key="2">
    <source>
        <dbReference type="EMBL" id="EAS50881.1"/>
    </source>
</evidence>
<dbReference type="Pfam" id="PF00903">
    <property type="entry name" value="Glyoxalase"/>
    <property type="match status" value="2"/>
</dbReference>
<dbReference type="EMBL" id="AAPJ01000002">
    <property type="protein sequence ID" value="EAS50881.1"/>
    <property type="molecule type" value="Genomic_DNA"/>
</dbReference>
<dbReference type="InterPro" id="IPR029068">
    <property type="entry name" value="Glyas_Bleomycin-R_OHBP_Dase"/>
</dbReference>
<dbReference type="HOGENOM" id="CLU_057821_0_0_5"/>
<sequence length="322" mass="35059">MTLALKGIHHLTAITADAPGNLRFYTEVLGLRLVKKTVNQDDTSAYHLFYADGKATPGTDITFFDWPAQRETRGNHAVSRTGLRIAGRASLDYWHARLTEAGVATGAITELDGRASLDFEDPEGQRLRLIDDGGTGEANPWDASSVPAKHQFRGLGPITMAVPDLARTAPVLTELMNMREVRTYEADGASVHVFEMGEGGPAAELHVAVDPSLPAAGQGAGGVHHVAFRAADVEELHAWTERVRGFRVPSSGEVERYYFRSLYFREPNGVLFEIATDGPGFAVDEPMETLGESLSLPPFLEPKRAQIEAGLKPLDRQGKDRT</sequence>
<dbReference type="PROSITE" id="PS51819">
    <property type="entry name" value="VOC"/>
    <property type="match status" value="2"/>
</dbReference>
<reference evidence="2 3" key="1">
    <citation type="journal article" date="2008" name="Appl. Environ. Microbiol.">
        <title>Genomic insights into Mn(II) oxidation by the marine alphaproteobacterium Aurantimonas sp. strain SI85-9A1.</title>
        <authorList>
            <person name="Dick G.J."/>
            <person name="Podell S."/>
            <person name="Johnson H.A."/>
            <person name="Rivera-Espinoza Y."/>
            <person name="Bernier-Latmani R."/>
            <person name="McCarthy J.K."/>
            <person name="Torpey J.W."/>
            <person name="Clement B.G."/>
            <person name="Gaasterland T."/>
            <person name="Tebo B.M."/>
        </authorList>
    </citation>
    <scope>NUCLEOTIDE SEQUENCE [LARGE SCALE GENOMIC DNA]</scope>
    <source>
        <strain evidence="2 3">SI85-9A1</strain>
    </source>
</reference>
<dbReference type="Gene3D" id="3.10.180.10">
    <property type="entry name" value="2,3-Dihydroxybiphenyl 1,2-Dioxygenase, domain 1"/>
    <property type="match status" value="2"/>
</dbReference>
<dbReference type="PANTHER" id="PTHR36110">
    <property type="entry name" value="RING-CLEAVING DIOXYGENASE MHQE-RELATED"/>
    <property type="match status" value="1"/>
</dbReference>
<gene>
    <name evidence="2" type="ORF">SI859A1_01007</name>
</gene>
<protein>
    <submittedName>
        <fullName evidence="2">Putative lactoylgluathione lyase</fullName>
    </submittedName>
</protein>